<organism evidence="1 2">
    <name type="scientific">Rhodobaculum claviforme</name>
    <dbReference type="NCBI Taxonomy" id="1549854"/>
    <lineage>
        <taxon>Bacteria</taxon>
        <taxon>Pseudomonadati</taxon>
        <taxon>Pseudomonadota</taxon>
        <taxon>Alphaproteobacteria</taxon>
        <taxon>Rhodobacterales</taxon>
        <taxon>Paracoccaceae</taxon>
        <taxon>Rhodobaculum</taxon>
    </lineage>
</organism>
<reference evidence="1" key="2">
    <citation type="journal article" date="2020" name="Microorganisms">
        <title>Osmotic Adaptation and Compatible Solute Biosynthesis of Phototrophic Bacteria as Revealed from Genome Analyses.</title>
        <authorList>
            <person name="Imhoff J.F."/>
            <person name="Rahn T."/>
            <person name="Kunzel S."/>
            <person name="Keller A."/>
            <person name="Neulinger S.C."/>
        </authorList>
    </citation>
    <scope>NUCLEOTIDE SEQUENCE</scope>
    <source>
        <strain evidence="1">LMG 28126</strain>
    </source>
</reference>
<evidence type="ECO:0000313" key="1">
    <source>
        <dbReference type="EMBL" id="MBK5925809.1"/>
    </source>
</evidence>
<dbReference type="RefSeq" id="WP_201155345.1">
    <property type="nucleotide sequence ID" value="NZ_NHSD01000022.1"/>
</dbReference>
<name>A0A934TH67_9RHOB</name>
<proteinExistence type="predicted"/>
<sequence>GRRLRAWWRAAGIGAVTPAGTGRPAWRLPVTFEGALSLSPDPAQGGPILRLLMEGTAGERSFGAGIAAPAERLPLALFAGIEAEGARRLAAEGVRQAGDLLRLGPDAAAARFAAMGEGRPGLEAALATLRATLAMRRDLVAAGLRGALLPAELAALTADRVWDGAEFTPPQGLDGGALLRLRLLGRPLLPLLTPAALGHVTLGQITTSDSGG</sequence>
<dbReference type="EMBL" id="NHSD01000022">
    <property type="protein sequence ID" value="MBK5925809.1"/>
    <property type="molecule type" value="Genomic_DNA"/>
</dbReference>
<protein>
    <submittedName>
        <fullName evidence="1">Uncharacterized protein</fullName>
    </submittedName>
</protein>
<gene>
    <name evidence="1" type="ORF">CCR87_00295</name>
</gene>
<keyword evidence="2" id="KW-1185">Reference proteome</keyword>
<evidence type="ECO:0000313" key="2">
    <source>
        <dbReference type="Proteomes" id="UP000706333"/>
    </source>
</evidence>
<dbReference type="AlphaFoldDB" id="A0A934TH67"/>
<feature type="non-terminal residue" evidence="1">
    <location>
        <position position="1"/>
    </location>
</feature>
<reference evidence="1" key="1">
    <citation type="submission" date="2017-05" db="EMBL/GenBank/DDBJ databases">
        <authorList>
            <person name="Imhoff J.F."/>
            <person name="Rahn T."/>
            <person name="Kuenzel S."/>
            <person name="Neulinger S.C."/>
        </authorList>
    </citation>
    <scope>NUCLEOTIDE SEQUENCE</scope>
    <source>
        <strain evidence="1">LMG 28126</strain>
    </source>
</reference>
<accession>A0A934TH67</accession>
<dbReference type="Proteomes" id="UP000706333">
    <property type="component" value="Unassembled WGS sequence"/>
</dbReference>
<comment type="caution">
    <text evidence="1">The sequence shown here is derived from an EMBL/GenBank/DDBJ whole genome shotgun (WGS) entry which is preliminary data.</text>
</comment>